<accession>A0A919TIS0</accession>
<feature type="chain" id="PRO_5038592048" evidence="1">
    <location>
        <begin position="20"/>
        <end position="189"/>
    </location>
</feature>
<organism evidence="2 3">
    <name type="scientific">Actinoplanes siamensis</name>
    <dbReference type="NCBI Taxonomy" id="1223317"/>
    <lineage>
        <taxon>Bacteria</taxon>
        <taxon>Bacillati</taxon>
        <taxon>Actinomycetota</taxon>
        <taxon>Actinomycetes</taxon>
        <taxon>Micromonosporales</taxon>
        <taxon>Micromonosporaceae</taxon>
        <taxon>Actinoplanes</taxon>
    </lineage>
</organism>
<protein>
    <submittedName>
        <fullName evidence="2">Uncharacterized protein</fullName>
    </submittedName>
</protein>
<comment type="caution">
    <text evidence="2">The sequence shown here is derived from an EMBL/GenBank/DDBJ whole genome shotgun (WGS) entry which is preliminary data.</text>
</comment>
<dbReference type="Proteomes" id="UP000629619">
    <property type="component" value="Unassembled WGS sequence"/>
</dbReference>
<dbReference type="EMBL" id="BOMW01000014">
    <property type="protein sequence ID" value="GIF03940.1"/>
    <property type="molecule type" value="Genomic_DNA"/>
</dbReference>
<evidence type="ECO:0000313" key="3">
    <source>
        <dbReference type="Proteomes" id="UP000629619"/>
    </source>
</evidence>
<sequence>MNMKLAGIAAAAVAAVALAGVAVTQMDHDDRRASSMPDIPFIDQNVPDHQLLQDVIEVVTWRESGEANHFAYVPKDQPPSLTGLHIGGNGDAITDTYEFGAGLQAIAAFAQKPMGYCDTAPTGGCAKELTIPGDGAPTQYLSVYFVGVTAESQVDLSQHKFWKSTEIVPVSQARWFTDLVARAKASTVD</sequence>
<dbReference type="AlphaFoldDB" id="A0A919TIS0"/>
<keyword evidence="1" id="KW-0732">Signal</keyword>
<reference evidence="2" key="1">
    <citation type="submission" date="2021-01" db="EMBL/GenBank/DDBJ databases">
        <title>Whole genome shotgun sequence of Actinoplanes siamensis NBRC 109076.</title>
        <authorList>
            <person name="Komaki H."/>
            <person name="Tamura T."/>
        </authorList>
    </citation>
    <scope>NUCLEOTIDE SEQUENCE</scope>
    <source>
        <strain evidence="2">NBRC 109076</strain>
    </source>
</reference>
<feature type="signal peptide" evidence="1">
    <location>
        <begin position="1"/>
        <end position="19"/>
    </location>
</feature>
<keyword evidence="3" id="KW-1185">Reference proteome</keyword>
<evidence type="ECO:0000313" key="2">
    <source>
        <dbReference type="EMBL" id="GIF03940.1"/>
    </source>
</evidence>
<gene>
    <name evidence="2" type="ORF">Asi03nite_14780</name>
</gene>
<name>A0A919TIS0_9ACTN</name>
<evidence type="ECO:0000256" key="1">
    <source>
        <dbReference type="SAM" id="SignalP"/>
    </source>
</evidence>
<proteinExistence type="predicted"/>
<dbReference type="RefSeq" id="WP_203677629.1">
    <property type="nucleotide sequence ID" value="NZ_BOMW01000014.1"/>
</dbReference>